<evidence type="ECO:0000313" key="2">
    <source>
        <dbReference type="EMBL" id="NAS13306.1"/>
    </source>
</evidence>
<keyword evidence="3" id="KW-1185">Reference proteome</keyword>
<accession>A0A6L9EEZ8</accession>
<dbReference type="Pfam" id="PF00248">
    <property type="entry name" value="Aldo_ket_red"/>
    <property type="match status" value="1"/>
</dbReference>
<dbReference type="RefSeq" id="WP_161436343.1">
    <property type="nucleotide sequence ID" value="NZ_WXYO01000006.1"/>
</dbReference>
<dbReference type="InterPro" id="IPR023210">
    <property type="entry name" value="NADP_OxRdtase_dom"/>
</dbReference>
<gene>
    <name evidence="2" type="ORF">GTQ38_14910</name>
</gene>
<evidence type="ECO:0000313" key="3">
    <source>
        <dbReference type="Proteomes" id="UP000475249"/>
    </source>
</evidence>
<feature type="domain" description="NADP-dependent oxidoreductase" evidence="1">
    <location>
        <begin position="16"/>
        <end position="313"/>
    </location>
</feature>
<dbReference type="InterPro" id="IPR050523">
    <property type="entry name" value="AKR_Detox_Biosynth"/>
</dbReference>
<reference evidence="2 3" key="1">
    <citation type="submission" date="2020-01" db="EMBL/GenBank/DDBJ databases">
        <title>Bacteria diversity of Porities sp.</title>
        <authorList>
            <person name="Wang G."/>
        </authorList>
    </citation>
    <scope>NUCLEOTIDE SEQUENCE [LARGE SCALE GENOMIC DNA]</scope>
    <source>
        <strain evidence="2 3">R33</strain>
    </source>
</reference>
<dbReference type="Gene3D" id="3.20.20.100">
    <property type="entry name" value="NADP-dependent oxidoreductase domain"/>
    <property type="match status" value="1"/>
</dbReference>
<proteinExistence type="predicted"/>
<sequence length="322" mass="36689">MKRINLGNIGLEVSQLCLGTMYFGTKTDQSQSEKLLDYFTDQGGNFIDTSNNYAFWMEDACGDESETVLGKWLKRRGKREHVVLATKCGARPVDYTGDLGSIKLEGLSYKTIINAVEQSLKRLQTDYLDVIYGHVDFMEYPIDERLKAFTLLEEQGKIRFAGSSNTMAWRLAESQLYSKEHAYVNYSFAQQRYTFLRPRYTADFWVQILLEEEMLNYGKHHPELTIVAYATLLSGFYGKKDAAIPEEYDTEDSRLRLLALSELAKRKSCTMNQLVLAWIMAHTPRIIPIISGSKVSQLEESLGAVNIELSGEEHFFLSNSGL</sequence>
<comment type="caution">
    <text evidence="2">The sequence shown here is derived from an EMBL/GenBank/DDBJ whole genome shotgun (WGS) entry which is preliminary data.</text>
</comment>
<name>A0A6L9EEZ8_9FLAO</name>
<dbReference type="GO" id="GO:0005829">
    <property type="term" value="C:cytosol"/>
    <property type="evidence" value="ECO:0007669"/>
    <property type="project" value="TreeGrafter"/>
</dbReference>
<dbReference type="SUPFAM" id="SSF51430">
    <property type="entry name" value="NAD(P)-linked oxidoreductase"/>
    <property type="match status" value="1"/>
</dbReference>
<dbReference type="EMBL" id="WXYO01000006">
    <property type="protein sequence ID" value="NAS13306.1"/>
    <property type="molecule type" value="Genomic_DNA"/>
</dbReference>
<evidence type="ECO:0000259" key="1">
    <source>
        <dbReference type="Pfam" id="PF00248"/>
    </source>
</evidence>
<protein>
    <submittedName>
        <fullName evidence="2">Aldo/keto reductase</fullName>
    </submittedName>
</protein>
<dbReference type="PANTHER" id="PTHR43364">
    <property type="entry name" value="NADH-SPECIFIC METHYLGLYOXAL REDUCTASE-RELATED"/>
    <property type="match status" value="1"/>
</dbReference>
<dbReference type="Proteomes" id="UP000475249">
    <property type="component" value="Unassembled WGS sequence"/>
</dbReference>
<dbReference type="PANTHER" id="PTHR43364:SF6">
    <property type="entry name" value="OXIDOREDUCTASE-RELATED"/>
    <property type="match status" value="1"/>
</dbReference>
<organism evidence="2 3">
    <name type="scientific">Poritiphilus flavus</name>
    <dbReference type="NCBI Taxonomy" id="2697053"/>
    <lineage>
        <taxon>Bacteria</taxon>
        <taxon>Pseudomonadati</taxon>
        <taxon>Bacteroidota</taxon>
        <taxon>Flavobacteriia</taxon>
        <taxon>Flavobacteriales</taxon>
        <taxon>Flavobacteriaceae</taxon>
        <taxon>Poritiphilus</taxon>
    </lineage>
</organism>
<dbReference type="InterPro" id="IPR036812">
    <property type="entry name" value="NAD(P)_OxRdtase_dom_sf"/>
</dbReference>
<dbReference type="AlphaFoldDB" id="A0A6L9EEZ8"/>